<dbReference type="Proteomes" id="UP000186905">
    <property type="component" value="Unassembled WGS sequence"/>
</dbReference>
<gene>
    <name evidence="1" type="ORF">BIT28_03100</name>
</gene>
<evidence type="ECO:0000313" key="1">
    <source>
        <dbReference type="EMBL" id="OLQ71172.1"/>
    </source>
</evidence>
<dbReference type="AlphaFoldDB" id="A0A1Q9GA05"/>
<evidence type="ECO:0000313" key="2">
    <source>
        <dbReference type="Proteomes" id="UP000186905"/>
    </source>
</evidence>
<accession>A0A1Q9GA05</accession>
<sequence>MSVFTLILEYDGATYMSQVEANNEKAALNIWTDELDVCSIDGFPLIDAEQVLTGLEQQAPTPVQKLTNVWNLSFAVGHDVAVLHLIKTELQLDS</sequence>
<keyword evidence="2" id="KW-1185">Reference proteome</keyword>
<protein>
    <submittedName>
        <fullName evidence="1">Uncharacterized protein</fullName>
    </submittedName>
</protein>
<reference evidence="1 2" key="1">
    <citation type="submission" date="2016-09" db="EMBL/GenBank/DDBJ databases">
        <title>Photobacterium proteolyticum sp. nov. a protease producing bacterium isolated from ocean sediments of Laizhou Bay.</title>
        <authorList>
            <person name="Li Y."/>
        </authorList>
    </citation>
    <scope>NUCLEOTIDE SEQUENCE [LARGE SCALE GENOMIC DNA]</scope>
    <source>
        <strain evidence="1 2">13-12</strain>
    </source>
</reference>
<dbReference type="EMBL" id="MJIL01000095">
    <property type="protein sequence ID" value="OLQ71172.1"/>
    <property type="molecule type" value="Genomic_DNA"/>
</dbReference>
<comment type="caution">
    <text evidence="1">The sequence shown here is derived from an EMBL/GenBank/DDBJ whole genome shotgun (WGS) entry which is preliminary data.</text>
</comment>
<dbReference type="RefSeq" id="WP_075767451.1">
    <property type="nucleotide sequence ID" value="NZ_MJIL01000095.1"/>
</dbReference>
<organism evidence="1 2">
    <name type="scientific">Photobacterium proteolyticum</name>
    <dbReference type="NCBI Taxonomy" id="1903952"/>
    <lineage>
        <taxon>Bacteria</taxon>
        <taxon>Pseudomonadati</taxon>
        <taxon>Pseudomonadota</taxon>
        <taxon>Gammaproteobacteria</taxon>
        <taxon>Vibrionales</taxon>
        <taxon>Vibrionaceae</taxon>
        <taxon>Photobacterium</taxon>
    </lineage>
</organism>
<name>A0A1Q9GA05_9GAMM</name>
<dbReference type="OrthoDB" id="7596925at2"/>
<proteinExistence type="predicted"/>